<evidence type="ECO:0000313" key="2">
    <source>
        <dbReference type="Proteomes" id="UP000807306"/>
    </source>
</evidence>
<organism evidence="1 2">
    <name type="scientific">Crepidotus variabilis</name>
    <dbReference type="NCBI Taxonomy" id="179855"/>
    <lineage>
        <taxon>Eukaryota</taxon>
        <taxon>Fungi</taxon>
        <taxon>Dikarya</taxon>
        <taxon>Basidiomycota</taxon>
        <taxon>Agaricomycotina</taxon>
        <taxon>Agaricomycetes</taxon>
        <taxon>Agaricomycetidae</taxon>
        <taxon>Agaricales</taxon>
        <taxon>Agaricineae</taxon>
        <taxon>Crepidotaceae</taxon>
        <taxon>Crepidotus</taxon>
    </lineage>
</organism>
<dbReference type="Proteomes" id="UP000807306">
    <property type="component" value="Unassembled WGS sequence"/>
</dbReference>
<proteinExistence type="predicted"/>
<gene>
    <name evidence="1" type="ORF">CPB83DRAFT_841991</name>
</gene>
<name>A0A9P6EU82_9AGAR</name>
<keyword evidence="2" id="KW-1185">Reference proteome</keyword>
<reference evidence="1" key="1">
    <citation type="submission" date="2020-11" db="EMBL/GenBank/DDBJ databases">
        <authorList>
            <consortium name="DOE Joint Genome Institute"/>
            <person name="Ahrendt S."/>
            <person name="Riley R."/>
            <person name="Andreopoulos W."/>
            <person name="Labutti K."/>
            <person name="Pangilinan J."/>
            <person name="Ruiz-Duenas F.J."/>
            <person name="Barrasa J.M."/>
            <person name="Sanchez-Garcia M."/>
            <person name="Camarero S."/>
            <person name="Miyauchi S."/>
            <person name="Serrano A."/>
            <person name="Linde D."/>
            <person name="Babiker R."/>
            <person name="Drula E."/>
            <person name="Ayuso-Fernandez I."/>
            <person name="Pacheco R."/>
            <person name="Padilla G."/>
            <person name="Ferreira P."/>
            <person name="Barriuso J."/>
            <person name="Kellner H."/>
            <person name="Castanera R."/>
            <person name="Alfaro M."/>
            <person name="Ramirez L."/>
            <person name="Pisabarro A.G."/>
            <person name="Kuo A."/>
            <person name="Tritt A."/>
            <person name="Lipzen A."/>
            <person name="He G."/>
            <person name="Yan M."/>
            <person name="Ng V."/>
            <person name="Cullen D."/>
            <person name="Martin F."/>
            <person name="Rosso M.-N."/>
            <person name="Henrissat B."/>
            <person name="Hibbett D."/>
            <person name="Martinez A.T."/>
            <person name="Grigoriev I.V."/>
        </authorList>
    </citation>
    <scope>NUCLEOTIDE SEQUENCE</scope>
    <source>
        <strain evidence="1">CBS 506.95</strain>
    </source>
</reference>
<sequence>MMLFHRRETPWEVVDSRCVAPTPIYYQNEELELEAVKQADVKRKYVLDVRPHSKLNAELKKAVVFARDQLLSEVRKNGYNLLLLESWHLTLLRRGKLHRIEVEYTGRPARTPNQISPRPPPFMAVLQHVATLDPEPSVHVTKKQSDKLLLVRLSRRISVCSILLKN</sequence>
<accession>A0A9P6EU82</accession>
<protein>
    <submittedName>
        <fullName evidence="1">Uncharacterized protein</fullName>
    </submittedName>
</protein>
<dbReference type="EMBL" id="MU157824">
    <property type="protein sequence ID" value="KAF9535575.1"/>
    <property type="molecule type" value="Genomic_DNA"/>
</dbReference>
<dbReference type="OrthoDB" id="3349961at2759"/>
<evidence type="ECO:0000313" key="1">
    <source>
        <dbReference type="EMBL" id="KAF9535575.1"/>
    </source>
</evidence>
<dbReference type="AlphaFoldDB" id="A0A9P6EU82"/>
<comment type="caution">
    <text evidence="1">The sequence shown here is derived from an EMBL/GenBank/DDBJ whole genome shotgun (WGS) entry which is preliminary data.</text>
</comment>